<sequence>MRRRTMNRPPLTPSPDAPTPSADASADDGPGPIRRCIATGDKLPRETMIRYVVSPGGELVPDLKAVLPGRGFWTQASRAAVDLALKKGLFRKAAARGGLDGQLTLPEGLSDRLELLLTRRCLDFLGLARRAGEVIAGFDKIETYIRKSAPGLPPIGALLAASDGAADGKRKLKQLARDTPRIEILTCAELSLALGRENVIHAAFKPGRLADQFLGEARRLAGFRVLDAAFTAANALGRGVDGMIDE</sequence>
<proteinExistence type="predicted"/>
<gene>
    <name evidence="3" type="ORF">D3874_23475</name>
</gene>
<comment type="caution">
    <text evidence="3">The sequence shown here is derived from an EMBL/GenBank/DDBJ whole genome shotgun (WGS) entry which is preliminary data.</text>
</comment>
<dbReference type="Pfam" id="PF04296">
    <property type="entry name" value="YlxR"/>
    <property type="match status" value="1"/>
</dbReference>
<dbReference type="InterPro" id="IPR037465">
    <property type="entry name" value="YlxR"/>
</dbReference>
<accession>A0A418WHQ0</accession>
<dbReference type="InterPro" id="IPR035931">
    <property type="entry name" value="YlxR-like_sf"/>
</dbReference>
<name>A0A418WHQ0_9PROT</name>
<dbReference type="Proteomes" id="UP000284605">
    <property type="component" value="Unassembled WGS sequence"/>
</dbReference>
<dbReference type="SUPFAM" id="SSF64376">
    <property type="entry name" value="YlxR-like"/>
    <property type="match status" value="1"/>
</dbReference>
<dbReference type="PANTHER" id="PTHR34215:SF1">
    <property type="entry name" value="YLXR DOMAIN-CONTAINING PROTEIN"/>
    <property type="match status" value="1"/>
</dbReference>
<dbReference type="InterPro" id="IPR007393">
    <property type="entry name" value="YlxR_dom"/>
</dbReference>
<organism evidence="3 4">
    <name type="scientific">Oleomonas cavernae</name>
    <dbReference type="NCBI Taxonomy" id="2320859"/>
    <lineage>
        <taxon>Bacteria</taxon>
        <taxon>Pseudomonadati</taxon>
        <taxon>Pseudomonadota</taxon>
        <taxon>Alphaproteobacteria</taxon>
        <taxon>Acetobacterales</taxon>
        <taxon>Acetobacteraceae</taxon>
        <taxon>Oleomonas</taxon>
    </lineage>
</organism>
<feature type="region of interest" description="Disordered" evidence="1">
    <location>
        <begin position="1"/>
        <end position="34"/>
    </location>
</feature>
<evidence type="ECO:0000313" key="4">
    <source>
        <dbReference type="Proteomes" id="UP000284605"/>
    </source>
</evidence>
<dbReference type="PANTHER" id="PTHR34215">
    <property type="entry name" value="BLL0784 PROTEIN"/>
    <property type="match status" value="1"/>
</dbReference>
<dbReference type="AlphaFoldDB" id="A0A418WHQ0"/>
<evidence type="ECO:0000256" key="1">
    <source>
        <dbReference type="SAM" id="MobiDB-lite"/>
    </source>
</evidence>
<dbReference type="EMBL" id="QYUK01000011">
    <property type="protein sequence ID" value="RJF89561.1"/>
    <property type="molecule type" value="Genomic_DNA"/>
</dbReference>
<reference evidence="3 4" key="1">
    <citation type="submission" date="2018-09" db="EMBL/GenBank/DDBJ databases">
        <authorList>
            <person name="Zhu H."/>
        </authorList>
    </citation>
    <scope>NUCLEOTIDE SEQUENCE [LARGE SCALE GENOMIC DNA]</scope>
    <source>
        <strain evidence="3 4">K1W22B-8</strain>
    </source>
</reference>
<protein>
    <submittedName>
        <fullName evidence="3">RNA-binding protein</fullName>
    </submittedName>
</protein>
<keyword evidence="4" id="KW-1185">Reference proteome</keyword>
<feature type="domain" description="YlxR" evidence="2">
    <location>
        <begin position="34"/>
        <end position="94"/>
    </location>
</feature>
<feature type="compositionally biased region" description="Low complexity" evidence="1">
    <location>
        <begin position="19"/>
        <end position="32"/>
    </location>
</feature>
<dbReference type="Gene3D" id="3.30.1230.10">
    <property type="entry name" value="YlxR-like"/>
    <property type="match status" value="1"/>
</dbReference>
<dbReference type="Gene3D" id="3.30.1330.30">
    <property type="match status" value="1"/>
</dbReference>
<dbReference type="NCBIfam" id="NF006622">
    <property type="entry name" value="PRK09190.1"/>
    <property type="match status" value="1"/>
</dbReference>
<dbReference type="InterPro" id="IPR029064">
    <property type="entry name" value="Ribosomal_eL30-like_sf"/>
</dbReference>
<evidence type="ECO:0000259" key="2">
    <source>
        <dbReference type="Pfam" id="PF04296"/>
    </source>
</evidence>
<evidence type="ECO:0000313" key="3">
    <source>
        <dbReference type="EMBL" id="RJF89561.1"/>
    </source>
</evidence>
<dbReference type="SUPFAM" id="SSF55315">
    <property type="entry name" value="L30e-like"/>
    <property type="match status" value="1"/>
</dbReference>